<dbReference type="Proteomes" id="UP000232323">
    <property type="component" value="Unassembled WGS sequence"/>
</dbReference>
<dbReference type="EMBL" id="BEGY01000224">
    <property type="protein sequence ID" value="GAX86071.1"/>
    <property type="molecule type" value="Genomic_DNA"/>
</dbReference>
<dbReference type="AlphaFoldDB" id="A0A250XSK5"/>
<evidence type="ECO:0000313" key="3">
    <source>
        <dbReference type="EMBL" id="GAX86071.1"/>
    </source>
</evidence>
<protein>
    <submittedName>
        <fullName evidence="3">Uncharacterized protein</fullName>
    </submittedName>
</protein>
<feature type="compositionally biased region" description="Low complexity" evidence="1">
    <location>
        <begin position="185"/>
        <end position="204"/>
    </location>
</feature>
<dbReference type="OrthoDB" id="19657at2759"/>
<dbReference type="SUPFAM" id="SSF53474">
    <property type="entry name" value="alpha/beta-Hydrolases"/>
    <property type="match status" value="2"/>
</dbReference>
<evidence type="ECO:0000313" key="4">
    <source>
        <dbReference type="Proteomes" id="UP000232323"/>
    </source>
</evidence>
<feature type="region of interest" description="Disordered" evidence="1">
    <location>
        <begin position="323"/>
        <end position="376"/>
    </location>
</feature>
<organism evidence="3 4">
    <name type="scientific">Chlamydomonas eustigma</name>
    <dbReference type="NCBI Taxonomy" id="1157962"/>
    <lineage>
        <taxon>Eukaryota</taxon>
        <taxon>Viridiplantae</taxon>
        <taxon>Chlorophyta</taxon>
        <taxon>core chlorophytes</taxon>
        <taxon>Chlorophyceae</taxon>
        <taxon>CS clade</taxon>
        <taxon>Chlamydomonadales</taxon>
        <taxon>Chlamydomonadaceae</taxon>
        <taxon>Chlamydomonas</taxon>
    </lineage>
</organism>
<gene>
    <name evidence="3" type="ORF">CEUSTIGMA_g13485.t1</name>
</gene>
<sequence>MGLLFAALLFALRTVIIEQMYAARSRTEQELSDGRSSFLLWEGVTAHYQAVSTVQSQKLSWFKSKYALKNEGSSKDSLDYSTSSESESFIAEEHYQPQPVAVHCYHGFGANCYSFQDVLVPLCELLPPGSTVSAHDTPGFGLTSRLQAADSYHLSFNAYLGAQVLKTVIEDMGQQVIRQVRGRSSTESSSSGSFQSQPSASSSSMMADDVSDDTTPFHTGSSSSRHRKVLMGHSMGAISAAQQAIADPEVEVLVLVAPALLVWPNMRQQQQQQLVSVPHPQLVSMAGTKGVDGVSQLPSNGLRIKKFIPDRVGDGVVLRTSSPANVQPVVQGPEQSASVGQGSRQSASVGQGPEQSASVGQGSGQPNHESSPPSPRRGPLLLQYQIMMTLRTVLQLSLLGVLLVLRPCIILLLRFLVRSRAFWERGLKSAFFEKSRVTEKVLDAYRLPKLVKGWELGMCRFLEARLAPMNVGDLLRPWNTPTEEFISGEDSLGHRLAGEVLKRHQTSAWFSSTVTAVGDDSSITPGAAAPGTAGNASMPDSSALYAAFNSAESMQGRKIYSQDEEDEDDEQFEEYEMEGDVVFWTCESGQDSSAGVVSWDSFTTRGLRGGRAQDMISWQRISEDGPCEEGYQTRASILELRAALALSSGDNNAEHHDQAVGSSMCQGPSVGDELDFQPVLHKPVKPSLRVLIIHGQQDMLVPVSNSMRLAALLPPGCDCELLVLEQCGHMPHEEWPQEFSQLVSHYVMSKA</sequence>
<dbReference type="Gene3D" id="3.40.50.1820">
    <property type="entry name" value="alpha/beta hydrolase"/>
    <property type="match status" value="2"/>
</dbReference>
<feature type="signal peptide" evidence="2">
    <location>
        <begin position="1"/>
        <end position="17"/>
    </location>
</feature>
<keyword evidence="4" id="KW-1185">Reference proteome</keyword>
<dbReference type="InterPro" id="IPR029058">
    <property type="entry name" value="AB_hydrolase_fold"/>
</dbReference>
<dbReference type="STRING" id="1157962.A0A250XSK5"/>
<dbReference type="PANTHER" id="PTHR43689:SF1">
    <property type="entry name" value="ALPHA_BETA-HYDROLASES SUPERFAMILY PROTEIN"/>
    <property type="match status" value="1"/>
</dbReference>
<name>A0A250XSK5_9CHLO</name>
<feature type="region of interest" description="Disordered" evidence="1">
    <location>
        <begin position="179"/>
        <end position="225"/>
    </location>
</feature>
<reference evidence="3 4" key="1">
    <citation type="submission" date="2017-08" db="EMBL/GenBank/DDBJ databases">
        <title>Acidophilic green algal genome provides insights into adaptation to an acidic environment.</title>
        <authorList>
            <person name="Hirooka S."/>
            <person name="Hirose Y."/>
            <person name="Kanesaki Y."/>
            <person name="Higuchi S."/>
            <person name="Fujiwara T."/>
            <person name="Onuma R."/>
            <person name="Era A."/>
            <person name="Ohbayashi R."/>
            <person name="Uzuka A."/>
            <person name="Nozaki H."/>
            <person name="Yoshikawa H."/>
            <person name="Miyagishima S.Y."/>
        </authorList>
    </citation>
    <scope>NUCLEOTIDE SEQUENCE [LARGE SCALE GENOMIC DNA]</scope>
    <source>
        <strain evidence="3 4">NIES-2499</strain>
    </source>
</reference>
<proteinExistence type="predicted"/>
<evidence type="ECO:0000256" key="2">
    <source>
        <dbReference type="SAM" id="SignalP"/>
    </source>
</evidence>
<feature type="compositionally biased region" description="Polar residues" evidence="1">
    <location>
        <begin position="213"/>
        <end position="223"/>
    </location>
</feature>
<keyword evidence="2" id="KW-0732">Signal</keyword>
<feature type="chain" id="PRO_5012490573" evidence="2">
    <location>
        <begin position="18"/>
        <end position="751"/>
    </location>
</feature>
<dbReference type="PANTHER" id="PTHR43689">
    <property type="entry name" value="HYDROLASE"/>
    <property type="match status" value="1"/>
</dbReference>
<evidence type="ECO:0000256" key="1">
    <source>
        <dbReference type="SAM" id="MobiDB-lite"/>
    </source>
</evidence>
<feature type="compositionally biased region" description="Polar residues" evidence="1">
    <location>
        <begin position="333"/>
        <end position="369"/>
    </location>
</feature>
<accession>A0A250XSK5</accession>
<comment type="caution">
    <text evidence="3">The sequence shown here is derived from an EMBL/GenBank/DDBJ whole genome shotgun (WGS) entry which is preliminary data.</text>
</comment>